<keyword evidence="3" id="KW-1003">Cell membrane</keyword>
<dbReference type="InterPro" id="IPR050171">
    <property type="entry name" value="MFS_Transporters"/>
</dbReference>
<keyword evidence="2" id="KW-0813">Transport</keyword>
<feature type="transmembrane region" description="Helical" evidence="7">
    <location>
        <begin position="12"/>
        <end position="31"/>
    </location>
</feature>
<dbReference type="SUPFAM" id="SSF103473">
    <property type="entry name" value="MFS general substrate transporter"/>
    <property type="match status" value="1"/>
</dbReference>
<reference evidence="9" key="1">
    <citation type="submission" date="2024-05" db="EMBL/GenBank/DDBJ databases">
        <title>Genome sequencing of novel strain.</title>
        <authorList>
            <person name="Ganbat D."/>
            <person name="Ganbat S."/>
            <person name="Lee S.-J."/>
        </authorList>
    </citation>
    <scope>NUCLEOTIDE SEQUENCE</scope>
    <source>
        <strain evidence="9">SMD15-11</strain>
    </source>
</reference>
<gene>
    <name evidence="9" type="ORF">AAIA72_14280</name>
</gene>
<dbReference type="PROSITE" id="PS50850">
    <property type="entry name" value="MFS"/>
    <property type="match status" value="1"/>
</dbReference>
<feature type="domain" description="Major facilitator superfamily (MFS) profile" evidence="8">
    <location>
        <begin position="8"/>
        <end position="388"/>
    </location>
</feature>
<evidence type="ECO:0000256" key="5">
    <source>
        <dbReference type="ARBA" id="ARBA00022989"/>
    </source>
</evidence>
<evidence type="ECO:0000313" key="9">
    <source>
        <dbReference type="EMBL" id="XDT71947.1"/>
    </source>
</evidence>
<feature type="transmembrane region" description="Helical" evidence="7">
    <location>
        <begin position="159"/>
        <end position="180"/>
    </location>
</feature>
<dbReference type="Pfam" id="PF07690">
    <property type="entry name" value="MFS_1"/>
    <property type="match status" value="1"/>
</dbReference>
<evidence type="ECO:0000256" key="2">
    <source>
        <dbReference type="ARBA" id="ARBA00022448"/>
    </source>
</evidence>
<dbReference type="GO" id="GO:0005886">
    <property type="term" value="C:plasma membrane"/>
    <property type="evidence" value="ECO:0007669"/>
    <property type="project" value="UniProtKB-SubCell"/>
</dbReference>
<organism evidence="9">
    <name type="scientific">Thermohahella caldifontis</name>
    <dbReference type="NCBI Taxonomy" id="3142973"/>
    <lineage>
        <taxon>Bacteria</taxon>
        <taxon>Pseudomonadati</taxon>
        <taxon>Pseudomonadota</taxon>
        <taxon>Gammaproteobacteria</taxon>
        <taxon>Oceanospirillales</taxon>
        <taxon>Hahellaceae</taxon>
        <taxon>Thermohahella</taxon>
    </lineage>
</organism>
<keyword evidence="4 7" id="KW-0812">Transmembrane</keyword>
<evidence type="ECO:0000259" key="8">
    <source>
        <dbReference type="PROSITE" id="PS50850"/>
    </source>
</evidence>
<feature type="transmembrane region" description="Helical" evidence="7">
    <location>
        <begin position="99"/>
        <end position="119"/>
    </location>
</feature>
<dbReference type="PANTHER" id="PTHR23517:SF2">
    <property type="entry name" value="MULTIDRUG RESISTANCE PROTEIN MDTH"/>
    <property type="match status" value="1"/>
</dbReference>
<feature type="transmembrane region" description="Helical" evidence="7">
    <location>
        <begin position="296"/>
        <end position="314"/>
    </location>
</feature>
<dbReference type="InterPro" id="IPR011701">
    <property type="entry name" value="MFS"/>
</dbReference>
<feature type="transmembrane region" description="Helical" evidence="7">
    <location>
        <begin position="364"/>
        <end position="383"/>
    </location>
</feature>
<dbReference type="Gene3D" id="1.20.1250.20">
    <property type="entry name" value="MFS general substrate transporter like domains"/>
    <property type="match status" value="1"/>
</dbReference>
<feature type="transmembrane region" description="Helical" evidence="7">
    <location>
        <begin position="75"/>
        <end position="93"/>
    </location>
</feature>
<evidence type="ECO:0000256" key="7">
    <source>
        <dbReference type="SAM" id="Phobius"/>
    </source>
</evidence>
<comment type="subcellular location">
    <subcellularLocation>
        <location evidence="1">Cell membrane</location>
        <topology evidence="1">Multi-pass membrane protein</topology>
    </subcellularLocation>
</comment>
<dbReference type="EMBL" id="CP154858">
    <property type="protein sequence ID" value="XDT71947.1"/>
    <property type="molecule type" value="Genomic_DNA"/>
</dbReference>
<keyword evidence="6 7" id="KW-0472">Membrane</keyword>
<feature type="transmembrane region" description="Helical" evidence="7">
    <location>
        <begin position="131"/>
        <end position="153"/>
    </location>
</feature>
<keyword evidence="5 7" id="KW-1133">Transmembrane helix</keyword>
<dbReference type="RefSeq" id="WP_369600968.1">
    <property type="nucleotide sequence ID" value="NZ_CP154858.1"/>
</dbReference>
<dbReference type="InterPro" id="IPR036259">
    <property type="entry name" value="MFS_trans_sf"/>
</dbReference>
<feature type="transmembrane region" description="Helical" evidence="7">
    <location>
        <begin position="43"/>
        <end position="63"/>
    </location>
</feature>
<dbReference type="Gene3D" id="3.30.70.100">
    <property type="match status" value="1"/>
</dbReference>
<feature type="transmembrane region" description="Helical" evidence="7">
    <location>
        <begin position="272"/>
        <end position="290"/>
    </location>
</feature>
<accession>A0AB39UUI4</accession>
<dbReference type="GO" id="GO:0022857">
    <property type="term" value="F:transmembrane transporter activity"/>
    <property type="evidence" value="ECO:0007669"/>
    <property type="project" value="InterPro"/>
</dbReference>
<dbReference type="PANTHER" id="PTHR23517">
    <property type="entry name" value="RESISTANCE PROTEIN MDTM, PUTATIVE-RELATED-RELATED"/>
    <property type="match status" value="1"/>
</dbReference>
<evidence type="ECO:0000256" key="3">
    <source>
        <dbReference type="ARBA" id="ARBA00022475"/>
    </source>
</evidence>
<feature type="transmembrane region" description="Helical" evidence="7">
    <location>
        <begin position="213"/>
        <end position="233"/>
    </location>
</feature>
<dbReference type="AlphaFoldDB" id="A0AB39UUI4"/>
<evidence type="ECO:0000256" key="4">
    <source>
        <dbReference type="ARBA" id="ARBA00022692"/>
    </source>
</evidence>
<dbReference type="KEGG" id="tcd:AAIA72_14280"/>
<evidence type="ECO:0000256" key="6">
    <source>
        <dbReference type="ARBA" id="ARBA00023136"/>
    </source>
</evidence>
<feature type="transmembrane region" description="Helical" evidence="7">
    <location>
        <begin position="335"/>
        <end position="358"/>
    </location>
</feature>
<protein>
    <submittedName>
        <fullName evidence="9">MFS transporter</fullName>
    </submittedName>
</protein>
<dbReference type="InterPro" id="IPR020846">
    <property type="entry name" value="MFS_dom"/>
</dbReference>
<feature type="transmembrane region" description="Helical" evidence="7">
    <location>
        <begin position="245"/>
        <end position="265"/>
    </location>
</feature>
<name>A0AB39UUI4_9GAMM</name>
<dbReference type="CDD" id="cd17472">
    <property type="entry name" value="MFS_YajR_like"/>
    <property type="match status" value="1"/>
</dbReference>
<proteinExistence type="predicted"/>
<sequence>MSPVERRSVGVIASLYAMRMIGLFMVLPVFMVLGKDLEGATPALLGMAIGAYGLTQALLQIPFGMLSDRFGRKPVIVTGLLIFAAGSLVAAVSDSIYGVIAGRFLQGAGAIASALMALLSDVTREEARTRAMAVVGMSIGLSFIVALLIGPIIAQWVGLSGLFALTAVMALLGMVLLAAVPTPRVQTHHLDTSVDASRFSDVLRHPDLLRLDWGIFSLHLMLTGLFVMLPRLLAEVHQLPVSRHGWLYIGVMGAGFVAMVPFIIIGEKRRKLREVFIGAVALLVASLAVLDGVRNHFWGVVAALFLFFMAFNLLEASLPSLVSKIAPAGLRGSAMGVYASSQFFGAFLGGAVGGWLYGHFQYEGVLGFVIGVGVLWLLVASFMNPPPYATSMTLHLSEAALADPAGTLNRLRSLDGLEDVVILEEEGLAYLKVDEAKLDLSVLTQGPWARNDESKV</sequence>
<evidence type="ECO:0000256" key="1">
    <source>
        <dbReference type="ARBA" id="ARBA00004651"/>
    </source>
</evidence>